<evidence type="ECO:0000313" key="2">
    <source>
        <dbReference type="EMBL" id="KAG5943577.1"/>
    </source>
</evidence>
<keyword evidence="3" id="KW-1185">Reference proteome</keyword>
<proteinExistence type="predicted"/>
<accession>A0A9P7MGG4</accession>
<dbReference type="EMBL" id="SRPO01000065">
    <property type="protein sequence ID" value="KAG5943577.1"/>
    <property type="molecule type" value="Genomic_DNA"/>
</dbReference>
<feature type="compositionally biased region" description="Pro residues" evidence="1">
    <location>
        <begin position="1"/>
        <end position="10"/>
    </location>
</feature>
<dbReference type="AlphaFoldDB" id="A0A9P7MGG4"/>
<reference evidence="2 3" key="1">
    <citation type="journal article" date="2020" name="bioRxiv">
        <title>Whole genome comparisons of ergot fungi reveals the divergence and evolution of species within the genus Claviceps are the result of varying mechanisms driving genome evolution and host range expansion.</title>
        <authorList>
            <person name="Wyka S.A."/>
            <person name="Mondo S.J."/>
            <person name="Liu M."/>
            <person name="Dettman J."/>
            <person name="Nalam V."/>
            <person name="Broders K.D."/>
        </authorList>
    </citation>
    <scope>NUCLEOTIDE SEQUENCE [LARGE SCALE GENOMIC DNA]</scope>
    <source>
        <strain evidence="2 3">CCC 1485</strain>
    </source>
</reference>
<sequence length="102" mass="11146">MPIPESTPPPDFDEQTPFGVHSRESKRHINASPPAISIVSFSAGRYGRHCDTATVRPSGIVAMVLPHRTWNFNIDRYLNPFVPSVPAMEVRAISASMVSGVS</sequence>
<dbReference type="Proteomes" id="UP000706124">
    <property type="component" value="Unassembled WGS sequence"/>
</dbReference>
<organism evidence="2 3">
    <name type="scientific">Claviceps pazoutovae</name>
    <dbReference type="NCBI Taxonomy" id="1649127"/>
    <lineage>
        <taxon>Eukaryota</taxon>
        <taxon>Fungi</taxon>
        <taxon>Dikarya</taxon>
        <taxon>Ascomycota</taxon>
        <taxon>Pezizomycotina</taxon>
        <taxon>Sordariomycetes</taxon>
        <taxon>Hypocreomycetidae</taxon>
        <taxon>Hypocreales</taxon>
        <taxon>Clavicipitaceae</taxon>
        <taxon>Claviceps</taxon>
    </lineage>
</organism>
<feature type="region of interest" description="Disordered" evidence="1">
    <location>
        <begin position="1"/>
        <end position="29"/>
    </location>
</feature>
<name>A0A9P7MGG4_9HYPO</name>
<evidence type="ECO:0000313" key="3">
    <source>
        <dbReference type="Proteomes" id="UP000706124"/>
    </source>
</evidence>
<comment type="caution">
    <text evidence="2">The sequence shown here is derived from an EMBL/GenBank/DDBJ whole genome shotgun (WGS) entry which is preliminary data.</text>
</comment>
<evidence type="ECO:0000256" key="1">
    <source>
        <dbReference type="SAM" id="MobiDB-lite"/>
    </source>
</evidence>
<protein>
    <submittedName>
        <fullName evidence="2">Uncharacterized protein</fullName>
    </submittedName>
</protein>
<gene>
    <name evidence="2" type="ORF">E4U60_006594</name>
</gene>